<proteinExistence type="predicted"/>
<dbReference type="EMBL" id="KZ305057">
    <property type="protein sequence ID" value="PIA33650.1"/>
    <property type="molecule type" value="Genomic_DNA"/>
</dbReference>
<dbReference type="PANTHER" id="PTHR45463">
    <property type="entry name" value="OS09G0392200 PROTEIN"/>
    <property type="match status" value="1"/>
</dbReference>
<dbReference type="OrthoDB" id="642536at2759"/>
<evidence type="ECO:0008006" key="3">
    <source>
        <dbReference type="Google" id="ProtNLM"/>
    </source>
</evidence>
<reference evidence="1 2" key="1">
    <citation type="submission" date="2017-09" db="EMBL/GenBank/DDBJ databases">
        <title>WGS assembly of Aquilegia coerulea Goldsmith.</title>
        <authorList>
            <person name="Hodges S."/>
            <person name="Kramer E."/>
            <person name="Nordborg M."/>
            <person name="Tomkins J."/>
            <person name="Borevitz J."/>
            <person name="Derieg N."/>
            <person name="Yan J."/>
            <person name="Mihaltcheva S."/>
            <person name="Hayes R.D."/>
            <person name="Rokhsar D."/>
        </authorList>
    </citation>
    <scope>NUCLEOTIDE SEQUENCE [LARGE SCALE GENOMIC DNA]</scope>
    <source>
        <strain evidence="2">cv. Goldsmith</strain>
    </source>
</reference>
<accession>A0A2G5CR26</accession>
<sequence length="124" mass="13659">MDGGGGGGGGSIDWSEIPEDVLISIANRLYCVLDYFHLIEVCKPWRSILTSTAYNLLIPQPPPLLMLAESKKKKNTDDPIFRRGFVGLNNKDKVCELHLPELYQRRCVGSTGTLEVEVVAAQVA</sequence>
<dbReference type="PANTHER" id="PTHR45463:SF8">
    <property type="entry name" value="OS09G0392200 PROTEIN"/>
    <property type="match status" value="1"/>
</dbReference>
<protein>
    <recommendedName>
        <fullName evidence="3">F-box domain-containing protein</fullName>
    </recommendedName>
</protein>
<evidence type="ECO:0000313" key="2">
    <source>
        <dbReference type="Proteomes" id="UP000230069"/>
    </source>
</evidence>
<dbReference type="InParanoid" id="A0A2G5CR26"/>
<dbReference type="Proteomes" id="UP000230069">
    <property type="component" value="Unassembled WGS sequence"/>
</dbReference>
<evidence type="ECO:0000313" key="1">
    <source>
        <dbReference type="EMBL" id="PIA33650.1"/>
    </source>
</evidence>
<dbReference type="SUPFAM" id="SSF81383">
    <property type="entry name" value="F-box domain"/>
    <property type="match status" value="1"/>
</dbReference>
<keyword evidence="2" id="KW-1185">Reference proteome</keyword>
<gene>
    <name evidence="1" type="ORF">AQUCO_04000011v1</name>
</gene>
<organism evidence="1 2">
    <name type="scientific">Aquilegia coerulea</name>
    <name type="common">Rocky mountain columbine</name>
    <dbReference type="NCBI Taxonomy" id="218851"/>
    <lineage>
        <taxon>Eukaryota</taxon>
        <taxon>Viridiplantae</taxon>
        <taxon>Streptophyta</taxon>
        <taxon>Embryophyta</taxon>
        <taxon>Tracheophyta</taxon>
        <taxon>Spermatophyta</taxon>
        <taxon>Magnoliopsida</taxon>
        <taxon>Ranunculales</taxon>
        <taxon>Ranunculaceae</taxon>
        <taxon>Thalictroideae</taxon>
        <taxon>Aquilegia</taxon>
    </lineage>
</organism>
<dbReference type="AlphaFoldDB" id="A0A2G5CR26"/>
<dbReference type="InterPro" id="IPR036047">
    <property type="entry name" value="F-box-like_dom_sf"/>
</dbReference>
<name>A0A2G5CR26_AQUCA</name>
<dbReference type="Gene3D" id="1.20.1280.50">
    <property type="match status" value="1"/>
</dbReference>